<keyword evidence="6" id="KW-1185">Reference proteome</keyword>
<dbReference type="Pfam" id="PF01464">
    <property type="entry name" value="SLT"/>
    <property type="match status" value="1"/>
</dbReference>
<dbReference type="CDD" id="cd16894">
    <property type="entry name" value="MltD-like"/>
    <property type="match status" value="1"/>
</dbReference>
<dbReference type="FunFam" id="1.10.530.10:FF:000004">
    <property type="entry name" value="Membrane-bound lytic murein transglycosylase D"/>
    <property type="match status" value="1"/>
</dbReference>
<evidence type="ECO:0000256" key="2">
    <source>
        <dbReference type="SAM" id="MobiDB-lite"/>
    </source>
</evidence>
<name>A0A0C5VYE5_9GAMM</name>
<feature type="chain" id="PRO_5002184001" evidence="3">
    <location>
        <begin position="23"/>
        <end position="569"/>
    </location>
</feature>
<sequence>MIRNYWYTLICVQFLFILTACQTIGLQQEQNSNSAESLTKDSAPGEINTYDEQATGQTEKTDETTEDLNTTRYINALKQLNTRLDGSQYEYANIPTLYPDDLWLDMRKLYSLDIYHDDPRVEAQYNWYSKHPSYMTRVSERSKRYIYYVVEQLKKRNMPGEIALLPIVESAYDPFAYSHGRASGMWQFIPGTGKIFGLKQDWWYDGRRDVVASTDAALDYLQSLANRFEGDWLLALAAYNSGGGTVSRAIRNNKQKGLPTDFWSLSLPKETSAYVPKLLALSRIVWDTRTAGVTLPTLSKNPYFAAVDTGSQIDLAQAAELAEVELDELYLLNPGFNQWATSPDGPHRLLVPIENAELFEQRLAEIPVKQRVTWSRYTIKSGDTLSTIAEKFGTTIDVIRNANHISNNIIVAGKTLMIPSSSLDKNRYTLSSDNRLASRQSYNPDSKSKTKVVHIVETGDSFWEISRKYKVGTRELAKWNGMAPTDTLRVGQELVVWVDKNNQMVAMANTGGRNIIRKVGYTVRSGDSLSSIASRFNVTVSSLRKWNSFDSKYLQPGDYITIYVDVTSN</sequence>
<feature type="domain" description="LysM" evidence="4">
    <location>
        <begin position="452"/>
        <end position="496"/>
    </location>
</feature>
<feature type="domain" description="LysM" evidence="4">
    <location>
        <begin position="519"/>
        <end position="562"/>
    </location>
</feature>
<dbReference type="PANTHER" id="PTHR33734:SF22">
    <property type="entry name" value="MEMBRANE-BOUND LYTIC MUREIN TRANSGLYCOSYLASE D"/>
    <property type="match status" value="1"/>
</dbReference>
<dbReference type="PROSITE" id="PS51782">
    <property type="entry name" value="LYSM"/>
    <property type="match status" value="3"/>
</dbReference>
<dbReference type="RefSeq" id="WP_044617729.1">
    <property type="nucleotide sequence ID" value="NZ_CP007142.1"/>
</dbReference>
<dbReference type="InterPro" id="IPR018392">
    <property type="entry name" value="LysM"/>
</dbReference>
<keyword evidence="5" id="KW-0378">Hydrolase</keyword>
<dbReference type="PANTHER" id="PTHR33734">
    <property type="entry name" value="LYSM DOMAIN-CONTAINING GPI-ANCHORED PROTEIN 2"/>
    <property type="match status" value="1"/>
</dbReference>
<dbReference type="CDD" id="cd00118">
    <property type="entry name" value="LysM"/>
    <property type="match status" value="3"/>
</dbReference>
<dbReference type="GO" id="GO:0008933">
    <property type="term" value="F:peptidoglycan lytic transglycosylase activity"/>
    <property type="evidence" value="ECO:0007669"/>
    <property type="project" value="InterPro"/>
</dbReference>
<dbReference type="KEGG" id="gsn:YC6258_03378"/>
<dbReference type="GO" id="GO:0016798">
    <property type="term" value="F:hydrolase activity, acting on glycosyl bonds"/>
    <property type="evidence" value="ECO:0007669"/>
    <property type="project" value="UniProtKB-KW"/>
</dbReference>
<dbReference type="SUPFAM" id="SSF54106">
    <property type="entry name" value="LysM domain"/>
    <property type="match status" value="3"/>
</dbReference>
<dbReference type="InterPro" id="IPR036779">
    <property type="entry name" value="LysM_dom_sf"/>
</dbReference>
<dbReference type="InterPro" id="IPR000189">
    <property type="entry name" value="Transglyc_AS"/>
</dbReference>
<keyword evidence="3" id="KW-0732">Signal</keyword>
<dbReference type="Gene3D" id="1.10.530.10">
    <property type="match status" value="1"/>
</dbReference>
<protein>
    <submittedName>
        <fullName evidence="5">Soluble lytic murein transglycosylase and related regulatory protein (Some containing LysM/invasin domain)</fullName>
        <ecNumber evidence="5">3.2.1.-</ecNumber>
    </submittedName>
</protein>
<dbReference type="SUPFAM" id="SSF53955">
    <property type="entry name" value="Lysozyme-like"/>
    <property type="match status" value="1"/>
</dbReference>
<dbReference type="InterPro" id="IPR023346">
    <property type="entry name" value="Lysozyme-like_dom_sf"/>
</dbReference>
<evidence type="ECO:0000256" key="1">
    <source>
        <dbReference type="ARBA" id="ARBA00007734"/>
    </source>
</evidence>
<dbReference type="HOGENOM" id="CLU_009520_1_4_6"/>
<dbReference type="SMART" id="SM00257">
    <property type="entry name" value="LysM"/>
    <property type="match status" value="3"/>
</dbReference>
<dbReference type="AlphaFoldDB" id="A0A0C5VYE5"/>
<dbReference type="PROSITE" id="PS00922">
    <property type="entry name" value="TRANSGLYCOSYLASE"/>
    <property type="match status" value="1"/>
</dbReference>
<feature type="region of interest" description="Disordered" evidence="2">
    <location>
        <begin position="30"/>
        <end position="67"/>
    </location>
</feature>
<dbReference type="Gene3D" id="3.10.350.10">
    <property type="entry name" value="LysM domain"/>
    <property type="match status" value="3"/>
</dbReference>
<feature type="domain" description="LysM" evidence="4">
    <location>
        <begin position="375"/>
        <end position="418"/>
    </location>
</feature>
<keyword evidence="5" id="KW-0326">Glycosidase</keyword>
<dbReference type="GO" id="GO:0016020">
    <property type="term" value="C:membrane"/>
    <property type="evidence" value="ECO:0007669"/>
    <property type="project" value="InterPro"/>
</dbReference>
<feature type="signal peptide" evidence="3">
    <location>
        <begin position="1"/>
        <end position="22"/>
    </location>
</feature>
<dbReference type="InterPro" id="IPR008258">
    <property type="entry name" value="Transglycosylase_SLT_dom_1"/>
</dbReference>
<dbReference type="EMBL" id="CP007142">
    <property type="protein sequence ID" value="AJQ95414.1"/>
    <property type="molecule type" value="Genomic_DNA"/>
</dbReference>
<dbReference type="GO" id="GO:0000270">
    <property type="term" value="P:peptidoglycan metabolic process"/>
    <property type="evidence" value="ECO:0007669"/>
    <property type="project" value="InterPro"/>
</dbReference>
<proteinExistence type="inferred from homology"/>
<dbReference type="Proteomes" id="UP000032266">
    <property type="component" value="Chromosome"/>
</dbReference>
<dbReference type="PROSITE" id="PS51257">
    <property type="entry name" value="PROKAR_LIPOPROTEIN"/>
    <property type="match status" value="1"/>
</dbReference>
<dbReference type="PATRIC" id="fig|1445510.3.peg.3340"/>
<dbReference type="OrthoDB" id="9815002at2"/>
<evidence type="ECO:0000313" key="6">
    <source>
        <dbReference type="Proteomes" id="UP000032266"/>
    </source>
</evidence>
<evidence type="ECO:0000313" key="5">
    <source>
        <dbReference type="EMBL" id="AJQ95414.1"/>
    </source>
</evidence>
<dbReference type="EC" id="3.2.1.-" evidence="5"/>
<accession>A0A0C5VYE5</accession>
<organism evidence="5 6">
    <name type="scientific">Gynuella sunshinyii YC6258</name>
    <dbReference type="NCBI Taxonomy" id="1445510"/>
    <lineage>
        <taxon>Bacteria</taxon>
        <taxon>Pseudomonadati</taxon>
        <taxon>Pseudomonadota</taxon>
        <taxon>Gammaproteobacteria</taxon>
        <taxon>Oceanospirillales</taxon>
        <taxon>Saccharospirillaceae</taxon>
        <taxon>Gynuella</taxon>
    </lineage>
</organism>
<dbReference type="Pfam" id="PF01476">
    <property type="entry name" value="LysM"/>
    <property type="match status" value="3"/>
</dbReference>
<gene>
    <name evidence="5" type="ORF">YC6258_03378</name>
</gene>
<reference evidence="5 6" key="1">
    <citation type="submission" date="2014-01" db="EMBL/GenBank/DDBJ databases">
        <title>Full genme sequencing of cellulolytic bacterium Gynuella sunshinyii YC6258T gen. nov., sp. nov.</title>
        <authorList>
            <person name="Khan H."/>
            <person name="Chung E.J."/>
            <person name="Chung Y.R."/>
        </authorList>
    </citation>
    <scope>NUCLEOTIDE SEQUENCE [LARGE SCALE GENOMIC DNA]</scope>
    <source>
        <strain evidence="5 6">YC6258</strain>
    </source>
</reference>
<comment type="similarity">
    <text evidence="1">Belongs to the transglycosylase Slt family.</text>
</comment>
<evidence type="ECO:0000259" key="4">
    <source>
        <dbReference type="PROSITE" id="PS51782"/>
    </source>
</evidence>
<dbReference type="STRING" id="1445510.YC6258_03378"/>
<evidence type="ECO:0000256" key="3">
    <source>
        <dbReference type="SAM" id="SignalP"/>
    </source>
</evidence>